<reference evidence="5 6" key="1">
    <citation type="submission" date="2023-03" db="EMBL/GenBank/DDBJ databases">
        <title>Bacillus Genome Sequencing.</title>
        <authorList>
            <person name="Dunlap C."/>
        </authorList>
    </citation>
    <scope>NUCLEOTIDE SEQUENCE [LARGE SCALE GENOMIC DNA]</scope>
    <source>
        <strain evidence="5 6">B-14544</strain>
    </source>
</reference>
<evidence type="ECO:0000256" key="2">
    <source>
        <dbReference type="ARBA" id="ARBA00023125"/>
    </source>
</evidence>
<keyword evidence="1" id="KW-0805">Transcription regulation</keyword>
<dbReference type="SMART" id="SM00342">
    <property type="entry name" value="HTH_ARAC"/>
    <property type="match status" value="1"/>
</dbReference>
<keyword evidence="6" id="KW-1185">Reference proteome</keyword>
<keyword evidence="2" id="KW-0238">DNA-binding</keyword>
<dbReference type="RefSeq" id="WP_327966022.1">
    <property type="nucleotide sequence ID" value="NZ_JARMQG010000010.1"/>
</dbReference>
<dbReference type="PANTHER" id="PTHR43280:SF28">
    <property type="entry name" value="HTH-TYPE TRANSCRIPTIONAL ACTIVATOR RHAS"/>
    <property type="match status" value="1"/>
</dbReference>
<dbReference type="InterPro" id="IPR018060">
    <property type="entry name" value="HTH_AraC"/>
</dbReference>
<evidence type="ECO:0000256" key="1">
    <source>
        <dbReference type="ARBA" id="ARBA00023015"/>
    </source>
</evidence>
<comment type="caution">
    <text evidence="5">The sequence shown here is derived from an EMBL/GenBank/DDBJ whole genome shotgun (WGS) entry which is preliminary data.</text>
</comment>
<evidence type="ECO:0000313" key="5">
    <source>
        <dbReference type="EMBL" id="MED3561182.1"/>
    </source>
</evidence>
<dbReference type="Pfam" id="PF17853">
    <property type="entry name" value="GGDEF_2"/>
    <property type="match status" value="1"/>
</dbReference>
<dbReference type="EMBL" id="JARMQG010000010">
    <property type="protein sequence ID" value="MED3561182.1"/>
    <property type="molecule type" value="Genomic_DNA"/>
</dbReference>
<sequence>MNETLIIISNDETAIQLIESVNKEYHFHFTLKVYDVKSDWENRIKQNCPHLMFLDMDQIDRKIIEEKRSCPWIILKSDFSKEELRQFFKKGALDCLQKPIVGTTVYYLLHEFKASIEKKAPTFQNENKSKACITSLKSNLAYDLIFGNVKNSKEIWDRSKWAGLSVVPNTAMVIHIDEFYHLTKNKSKLWEQTIRNEIIAAIQQFQDQGCGEVLPVVTASDKITVLLSIPLRSSVEEYKQLAAAYGEKIKNFIHEKTGNTVTIGIGHYYEDGRNLHVSYQEAMQAQTYKFFAGTDTIFHIADLKPFESEAALLPNNEIETLANKLTVGDFAGMKQSLEKIFNTVFTQQNVDPEVLKLQILDLLTTLARSAINGGAKPKDIISIHLQYARDLLMVENTTQMKQWFSEAMKQLLERVLDDYNEATLKSVQKAITFIDQHFVENISLEQVASHVQLSPNYFSNLFKRTTGTSFIEYMTQLRVEKAKAMLVNLNQTVYQVANAVGYHDARYFSRVFKSVCGKTPSKYRNSLLGSQE</sequence>
<dbReference type="PANTHER" id="PTHR43280">
    <property type="entry name" value="ARAC-FAMILY TRANSCRIPTIONAL REGULATOR"/>
    <property type="match status" value="1"/>
</dbReference>
<protein>
    <submittedName>
        <fullName evidence="5">AraC family transcriptional regulator</fullName>
    </submittedName>
</protein>
<dbReference type="SUPFAM" id="SSF46689">
    <property type="entry name" value="Homeodomain-like"/>
    <property type="match status" value="2"/>
</dbReference>
<dbReference type="PROSITE" id="PS00041">
    <property type="entry name" value="HTH_ARAC_FAMILY_1"/>
    <property type="match status" value="1"/>
</dbReference>
<name>A0ABU6N4M8_9BACI</name>
<feature type="domain" description="HTH araC/xylS-type" evidence="4">
    <location>
        <begin position="428"/>
        <end position="526"/>
    </location>
</feature>
<dbReference type="InterPro" id="IPR018062">
    <property type="entry name" value="HTH_AraC-typ_CS"/>
</dbReference>
<dbReference type="InterPro" id="IPR009057">
    <property type="entry name" value="Homeodomain-like_sf"/>
</dbReference>
<dbReference type="InterPro" id="IPR041522">
    <property type="entry name" value="CdaR_GGDEF"/>
</dbReference>
<organism evidence="5 6">
    <name type="scientific">Bacillus xiapuensis</name>
    <dbReference type="NCBI Taxonomy" id="2014075"/>
    <lineage>
        <taxon>Bacteria</taxon>
        <taxon>Bacillati</taxon>
        <taxon>Bacillota</taxon>
        <taxon>Bacilli</taxon>
        <taxon>Bacillales</taxon>
        <taxon>Bacillaceae</taxon>
        <taxon>Bacillus</taxon>
    </lineage>
</organism>
<dbReference type="Pfam" id="PF12833">
    <property type="entry name" value="HTH_18"/>
    <property type="match status" value="1"/>
</dbReference>
<dbReference type="Gene3D" id="1.10.10.60">
    <property type="entry name" value="Homeodomain-like"/>
    <property type="match status" value="2"/>
</dbReference>
<keyword evidence="3" id="KW-0804">Transcription</keyword>
<evidence type="ECO:0000313" key="6">
    <source>
        <dbReference type="Proteomes" id="UP001330749"/>
    </source>
</evidence>
<proteinExistence type="predicted"/>
<dbReference type="InterPro" id="IPR020449">
    <property type="entry name" value="Tscrpt_reg_AraC-type_HTH"/>
</dbReference>
<dbReference type="PROSITE" id="PS01124">
    <property type="entry name" value="HTH_ARAC_FAMILY_2"/>
    <property type="match status" value="1"/>
</dbReference>
<dbReference type="Proteomes" id="UP001330749">
    <property type="component" value="Unassembled WGS sequence"/>
</dbReference>
<evidence type="ECO:0000256" key="3">
    <source>
        <dbReference type="ARBA" id="ARBA00023163"/>
    </source>
</evidence>
<gene>
    <name evidence="5" type="ORF">P4447_01255</name>
</gene>
<dbReference type="PRINTS" id="PR00032">
    <property type="entry name" value="HTHARAC"/>
</dbReference>
<accession>A0ABU6N4M8</accession>
<evidence type="ECO:0000259" key="4">
    <source>
        <dbReference type="PROSITE" id="PS01124"/>
    </source>
</evidence>